<dbReference type="SUPFAM" id="SSF52540">
    <property type="entry name" value="P-loop containing nucleoside triphosphate hydrolases"/>
    <property type="match status" value="1"/>
</dbReference>
<comment type="caution">
    <text evidence="3">The sequence shown here is derived from an EMBL/GenBank/DDBJ whole genome shotgun (WGS) entry which is preliminary data.</text>
</comment>
<dbReference type="PRINTS" id="PR00364">
    <property type="entry name" value="DISEASERSIST"/>
</dbReference>
<feature type="domain" description="AAA+ ATPase" evidence="2">
    <location>
        <begin position="112"/>
        <end position="246"/>
    </location>
</feature>
<proteinExistence type="predicted"/>
<keyword evidence="4" id="KW-1185">Reference proteome</keyword>
<dbReference type="EMBL" id="LRQV01000019">
    <property type="protein sequence ID" value="KXK62432.1"/>
    <property type="molecule type" value="Genomic_DNA"/>
</dbReference>
<gene>
    <name evidence="3" type="ORF">AWW66_08280</name>
</gene>
<reference evidence="3 4" key="1">
    <citation type="submission" date="2016-01" db="EMBL/GenBank/DDBJ databases">
        <title>Whole genome sequence and analysis of Micromonospora rosaria DSM 803, which can produce antibacterial substance rosamicin.</title>
        <authorList>
            <person name="Yang H."/>
            <person name="He X."/>
            <person name="Zhu D."/>
        </authorList>
    </citation>
    <scope>NUCLEOTIDE SEQUENCE [LARGE SCALE GENOMIC DNA]</scope>
    <source>
        <strain evidence="3 4">DSM 803</strain>
    </source>
</reference>
<organism evidence="3 4">
    <name type="scientific">Micromonospora rosaria</name>
    <dbReference type="NCBI Taxonomy" id="47874"/>
    <lineage>
        <taxon>Bacteria</taxon>
        <taxon>Bacillati</taxon>
        <taxon>Actinomycetota</taxon>
        <taxon>Actinomycetes</taxon>
        <taxon>Micromonosporales</taxon>
        <taxon>Micromonosporaceae</taxon>
        <taxon>Micromonospora</taxon>
    </lineage>
</organism>
<dbReference type="Proteomes" id="UP000070620">
    <property type="component" value="Unassembled WGS sequence"/>
</dbReference>
<evidence type="ECO:0000259" key="2">
    <source>
        <dbReference type="SMART" id="SM00382"/>
    </source>
</evidence>
<dbReference type="AlphaFoldDB" id="A0A136PVK0"/>
<evidence type="ECO:0000313" key="3">
    <source>
        <dbReference type="EMBL" id="KXK62432.1"/>
    </source>
</evidence>
<dbReference type="PANTHER" id="PTHR47691">
    <property type="entry name" value="REGULATOR-RELATED"/>
    <property type="match status" value="1"/>
</dbReference>
<dbReference type="Gene3D" id="3.40.50.300">
    <property type="entry name" value="P-loop containing nucleotide triphosphate hydrolases"/>
    <property type="match status" value="1"/>
</dbReference>
<protein>
    <recommendedName>
        <fullName evidence="2">AAA+ ATPase domain-containing protein</fullName>
    </recommendedName>
</protein>
<dbReference type="InterPro" id="IPR027417">
    <property type="entry name" value="P-loop_NTPase"/>
</dbReference>
<dbReference type="SMART" id="SM00382">
    <property type="entry name" value="AAA"/>
    <property type="match status" value="1"/>
</dbReference>
<sequence length="445" mass="47676">MTLAFVDACGGDRREWEARWRDLTGQRGRPGAVTGSRPPRHRAAEPVGTGSVAEATEPSPPHWITPPRYAWPLSPVVGVPPPRPAQLPPFPASFVGRRAQFSEAAALSTGRTGAPLLLSGQVGVGKTAFALRLAQEQVTALPDGELYADLGGSGAARVDPGAVLAAFLQALGVPADQVPSDVAPAAALYRSLMAQRRMLVLLDDAADEAQLRQLLVHSHSTVVLVTSRSRLLGLDGMHRIHLEPLPRPESVALLLGLVGGRRTSAEPAAAGHIAELCADLPLALDVAGRRIAAHPTWPLTHLVDHLGDRQRLLDRLRVGDLSVRDRLASAFRRLQPAAREALALLAARDRGSVSRAGLGVPADVGDDMVETLVDSGLLQYTPIAGRFRLPPLVRLFVTEQRCRRDHTGSAECVDCRAEELAYPRRQTARPTTTRRSASVAQLIVR</sequence>
<name>A0A136PVK0_9ACTN</name>
<dbReference type="GO" id="GO:0043531">
    <property type="term" value="F:ADP binding"/>
    <property type="evidence" value="ECO:0007669"/>
    <property type="project" value="InterPro"/>
</dbReference>
<accession>A0A136PVK0</accession>
<evidence type="ECO:0000313" key="4">
    <source>
        <dbReference type="Proteomes" id="UP000070620"/>
    </source>
</evidence>
<feature type="region of interest" description="Disordered" evidence="1">
    <location>
        <begin position="22"/>
        <end position="62"/>
    </location>
</feature>
<evidence type="ECO:0000256" key="1">
    <source>
        <dbReference type="SAM" id="MobiDB-lite"/>
    </source>
</evidence>
<dbReference type="InterPro" id="IPR003593">
    <property type="entry name" value="AAA+_ATPase"/>
</dbReference>
<dbReference type="PANTHER" id="PTHR47691:SF3">
    <property type="entry name" value="HTH-TYPE TRANSCRIPTIONAL REGULATOR RV0890C-RELATED"/>
    <property type="match status" value="1"/>
</dbReference>